<protein>
    <submittedName>
        <fullName evidence="1">Uncharacterized protein</fullName>
    </submittedName>
</protein>
<proteinExistence type="predicted"/>
<gene>
    <name evidence="1" type="ORF">ACAOBT_LOCUS23659</name>
</gene>
<evidence type="ECO:0000313" key="1">
    <source>
        <dbReference type="EMBL" id="CAH1997301.1"/>
    </source>
</evidence>
<evidence type="ECO:0000313" key="2">
    <source>
        <dbReference type="Proteomes" id="UP001152888"/>
    </source>
</evidence>
<accession>A0A9P0PSL1</accession>
<keyword evidence="2" id="KW-1185">Reference proteome</keyword>
<name>A0A9P0PSL1_ACAOB</name>
<sequence length="121" mass="13156">MKSRRAFPNESFSVLSSSSSIKESFSSVFSDSSLPFTFAALRRIALASSTLPLLRFHRTDSGTSHISSNKSYESSDDSVVDRNFVSSNDGESSDTSEVSAFGLTLGEVFGFYRLKSRTVTG</sequence>
<comment type="caution">
    <text evidence="1">The sequence shown here is derived from an EMBL/GenBank/DDBJ whole genome shotgun (WGS) entry which is preliminary data.</text>
</comment>
<dbReference type="EMBL" id="CAKOFQ010007281">
    <property type="protein sequence ID" value="CAH1997301.1"/>
    <property type="molecule type" value="Genomic_DNA"/>
</dbReference>
<organism evidence="1 2">
    <name type="scientific">Acanthoscelides obtectus</name>
    <name type="common">Bean weevil</name>
    <name type="synonym">Bruchus obtectus</name>
    <dbReference type="NCBI Taxonomy" id="200917"/>
    <lineage>
        <taxon>Eukaryota</taxon>
        <taxon>Metazoa</taxon>
        <taxon>Ecdysozoa</taxon>
        <taxon>Arthropoda</taxon>
        <taxon>Hexapoda</taxon>
        <taxon>Insecta</taxon>
        <taxon>Pterygota</taxon>
        <taxon>Neoptera</taxon>
        <taxon>Endopterygota</taxon>
        <taxon>Coleoptera</taxon>
        <taxon>Polyphaga</taxon>
        <taxon>Cucujiformia</taxon>
        <taxon>Chrysomeloidea</taxon>
        <taxon>Chrysomelidae</taxon>
        <taxon>Bruchinae</taxon>
        <taxon>Bruchini</taxon>
        <taxon>Acanthoscelides</taxon>
    </lineage>
</organism>
<dbReference type="Proteomes" id="UP001152888">
    <property type="component" value="Unassembled WGS sequence"/>
</dbReference>
<dbReference type="AlphaFoldDB" id="A0A9P0PSL1"/>
<reference evidence="1" key="1">
    <citation type="submission" date="2022-03" db="EMBL/GenBank/DDBJ databases">
        <authorList>
            <person name="Sayadi A."/>
        </authorList>
    </citation>
    <scope>NUCLEOTIDE SEQUENCE</scope>
</reference>